<feature type="domain" description="Neprosin PEP catalytic" evidence="1">
    <location>
        <begin position="1"/>
        <end position="183"/>
    </location>
</feature>
<sequence>MIRSETFSTDIKTLKLGFKDGGCPEGTVPIKRITRDDLIRIKFFTEEYASRLKLNGYQPNNTTHDIHSGNWWLGVGENATLIGFWPKKIFTSLAEHGTFVACGGQVYSPPGQPDPPMGSGFRPKINPRYDAYCKDFIIVNGEHEIEPTMDVEEYSDYDIYKVKDMGIVKGFGHVLLFGGPNKP</sequence>
<evidence type="ECO:0000313" key="2">
    <source>
        <dbReference type="EMBL" id="GMH02545.1"/>
    </source>
</evidence>
<dbReference type="Pfam" id="PF03080">
    <property type="entry name" value="Neprosin"/>
    <property type="match status" value="1"/>
</dbReference>
<dbReference type="PROSITE" id="PS52045">
    <property type="entry name" value="NEPROSIN_PEP_CD"/>
    <property type="match status" value="1"/>
</dbReference>
<comment type="caution">
    <text evidence="2">The sequence shown here is derived from an EMBL/GenBank/DDBJ whole genome shotgun (WGS) entry which is preliminary data.</text>
</comment>
<dbReference type="InterPro" id="IPR053168">
    <property type="entry name" value="Glutamic_endopeptidase"/>
</dbReference>
<dbReference type="PANTHER" id="PTHR31589">
    <property type="entry name" value="PROTEIN, PUTATIVE (DUF239)-RELATED-RELATED"/>
    <property type="match status" value="1"/>
</dbReference>
<organism evidence="2 3">
    <name type="scientific">Nepenthes gracilis</name>
    <name type="common">Slender pitcher plant</name>
    <dbReference type="NCBI Taxonomy" id="150966"/>
    <lineage>
        <taxon>Eukaryota</taxon>
        <taxon>Viridiplantae</taxon>
        <taxon>Streptophyta</taxon>
        <taxon>Embryophyta</taxon>
        <taxon>Tracheophyta</taxon>
        <taxon>Spermatophyta</taxon>
        <taxon>Magnoliopsida</taxon>
        <taxon>eudicotyledons</taxon>
        <taxon>Gunneridae</taxon>
        <taxon>Pentapetalae</taxon>
        <taxon>Caryophyllales</taxon>
        <taxon>Nepenthaceae</taxon>
        <taxon>Nepenthes</taxon>
    </lineage>
</organism>
<dbReference type="EMBL" id="BSYO01000003">
    <property type="protein sequence ID" value="GMH02545.1"/>
    <property type="molecule type" value="Genomic_DNA"/>
</dbReference>
<gene>
    <name evidence="2" type="ORF">Nepgr_004384</name>
</gene>
<dbReference type="Proteomes" id="UP001279734">
    <property type="component" value="Unassembled WGS sequence"/>
</dbReference>
<dbReference type="InterPro" id="IPR004314">
    <property type="entry name" value="Neprosin"/>
</dbReference>
<reference evidence="2" key="1">
    <citation type="submission" date="2023-05" db="EMBL/GenBank/DDBJ databases">
        <title>Nepenthes gracilis genome sequencing.</title>
        <authorList>
            <person name="Fukushima K."/>
        </authorList>
    </citation>
    <scope>NUCLEOTIDE SEQUENCE</scope>
    <source>
        <strain evidence="2">SING2019-196</strain>
    </source>
</reference>
<dbReference type="AlphaFoldDB" id="A0AAD3S196"/>
<accession>A0AAD3S196</accession>
<proteinExistence type="predicted"/>
<name>A0AAD3S196_NEPGR</name>
<evidence type="ECO:0000259" key="1">
    <source>
        <dbReference type="PROSITE" id="PS52045"/>
    </source>
</evidence>
<protein>
    <recommendedName>
        <fullName evidence="1">Neprosin PEP catalytic domain-containing protein</fullName>
    </recommendedName>
</protein>
<keyword evidence="3" id="KW-1185">Reference proteome</keyword>
<dbReference type="PANTHER" id="PTHR31589:SF223">
    <property type="entry name" value="PROTEIN, PUTATIVE (DUF239)-RELATED"/>
    <property type="match status" value="1"/>
</dbReference>
<evidence type="ECO:0000313" key="3">
    <source>
        <dbReference type="Proteomes" id="UP001279734"/>
    </source>
</evidence>